<comment type="caution">
    <text evidence="1">The sequence shown here is derived from an EMBL/GenBank/DDBJ whole genome shotgun (WGS) entry which is preliminary data.</text>
</comment>
<reference evidence="1 2" key="1">
    <citation type="submission" date="2023-06" db="EMBL/GenBank/DDBJ databases">
        <title>Draft genome sequence of Novosphingobium sp. strain IK01.</title>
        <authorList>
            <person name="Hatamoto M."/>
            <person name="Ikarashi T."/>
            <person name="Yamaguchi T."/>
        </authorList>
    </citation>
    <scope>NUCLEOTIDE SEQUENCE [LARGE SCALE GENOMIC DNA]</scope>
    <source>
        <strain evidence="1 2">IK01</strain>
    </source>
</reference>
<accession>A0ABQ6PB07</accession>
<proteinExistence type="predicted"/>
<keyword evidence="2" id="KW-1185">Reference proteome</keyword>
<evidence type="ECO:0000313" key="1">
    <source>
        <dbReference type="EMBL" id="GMM62436.1"/>
    </source>
</evidence>
<name>A0ABQ6PB07_9SPHN</name>
<organism evidence="1 2">
    <name type="scientific">Novosphingobium pituita</name>
    <dbReference type="NCBI Taxonomy" id="3056842"/>
    <lineage>
        <taxon>Bacteria</taxon>
        <taxon>Pseudomonadati</taxon>
        <taxon>Pseudomonadota</taxon>
        <taxon>Alphaproteobacteria</taxon>
        <taxon>Sphingomonadales</taxon>
        <taxon>Sphingomonadaceae</taxon>
        <taxon>Novosphingobium</taxon>
    </lineage>
</organism>
<protein>
    <submittedName>
        <fullName evidence="1">Uncharacterized protein</fullName>
    </submittedName>
</protein>
<dbReference type="Proteomes" id="UP001187221">
    <property type="component" value="Unassembled WGS sequence"/>
</dbReference>
<dbReference type="RefSeq" id="WP_317976180.1">
    <property type="nucleotide sequence ID" value="NZ_BTFW01000002.1"/>
</dbReference>
<sequence length="288" mass="30983">MTDDPSHVALAAILDSLTLMQGQLDRLAKSNARIEQSHAEILHRLDTIDAGQGGVTDLVPILETMLARMIDDRAIQRDGIERVAEVAALAHAAAIGNGAPLPVNVADDPLLERFSVNQPADMVTPDRALIAWRETVASAGTAELVMILARQYQPSPTDTPETRVLRYRLAAITRDELAQRGADLPPVPRRTDVEDQSAEARQRRAGELADLWRAGAGPALFAEAELAGAVDLFTQAQDSGEEGALPAKLAQLHWQIGDAIERGEVVSRIGGMRNVAVRAKDPVLGKSR</sequence>
<dbReference type="EMBL" id="BTFW01000002">
    <property type="protein sequence ID" value="GMM62436.1"/>
    <property type="molecule type" value="Genomic_DNA"/>
</dbReference>
<evidence type="ECO:0000313" key="2">
    <source>
        <dbReference type="Proteomes" id="UP001187221"/>
    </source>
</evidence>
<gene>
    <name evidence="1" type="ORF">NUTIK01_32130</name>
</gene>